<dbReference type="GO" id="GO:0005829">
    <property type="term" value="C:cytosol"/>
    <property type="evidence" value="ECO:0007669"/>
    <property type="project" value="TreeGrafter"/>
</dbReference>
<dbReference type="InterPro" id="IPR019885">
    <property type="entry name" value="Tscrpt_reg_HTH_AsnC-type_CS"/>
</dbReference>
<dbReference type="PROSITE" id="PS50956">
    <property type="entry name" value="HTH_ASNC_2"/>
    <property type="match status" value="1"/>
</dbReference>
<dbReference type="GO" id="GO:0043565">
    <property type="term" value="F:sequence-specific DNA binding"/>
    <property type="evidence" value="ECO:0007669"/>
    <property type="project" value="InterPro"/>
</dbReference>
<dbReference type="InterPro" id="IPR011991">
    <property type="entry name" value="ArsR-like_HTH"/>
</dbReference>
<accession>A0A2V0QLE4</accession>
<evidence type="ECO:0000256" key="3">
    <source>
        <dbReference type="ARBA" id="ARBA00023163"/>
    </source>
</evidence>
<keyword evidence="3" id="KW-0804">Transcription</keyword>
<dbReference type="EMBL" id="BGJZ01000408">
    <property type="protein sequence ID" value="GBH13946.1"/>
    <property type="molecule type" value="Genomic_DNA"/>
</dbReference>
<dbReference type="SUPFAM" id="SSF54909">
    <property type="entry name" value="Dimeric alpha+beta barrel"/>
    <property type="match status" value="1"/>
</dbReference>
<evidence type="ECO:0000259" key="4">
    <source>
        <dbReference type="PROSITE" id="PS50956"/>
    </source>
</evidence>
<dbReference type="InterPro" id="IPR036388">
    <property type="entry name" value="WH-like_DNA-bd_sf"/>
</dbReference>
<dbReference type="InterPro" id="IPR000485">
    <property type="entry name" value="AsnC-type_HTH_dom"/>
</dbReference>
<dbReference type="PROSITE" id="PS00519">
    <property type="entry name" value="HTH_ASNC_1"/>
    <property type="match status" value="1"/>
</dbReference>
<name>A0A2V0QLE4_PSESF</name>
<dbReference type="GO" id="GO:0043200">
    <property type="term" value="P:response to amino acid"/>
    <property type="evidence" value="ECO:0007669"/>
    <property type="project" value="TreeGrafter"/>
</dbReference>
<sequence length="195" mass="22172">MGEIFAWRKRNFWSIINSIRLVATRLCVKAHCGKLIMQIDLDVYDRKILALLQEDASLSSAQIAEQVGLSQSPCWRRIQRLKDEGVIRRQVALLDRKKIGLNTQIFAEVKLNAHGRSNFTEFTDAIRGFPEVLECYVLMGSVDFLLRIVTPDIEAYERFFFEKLSLVPGIQEVNSTVALSEIKSTTSLPLLRKGG</sequence>
<comment type="caution">
    <text evidence="5">The sequence shown here is derived from an EMBL/GenBank/DDBJ whole genome shotgun (WGS) entry which is preliminary data.</text>
</comment>
<keyword evidence="2 5" id="KW-0238">DNA-binding</keyword>
<evidence type="ECO:0000313" key="6">
    <source>
        <dbReference type="Proteomes" id="UP000247480"/>
    </source>
</evidence>
<dbReference type="InterPro" id="IPR011008">
    <property type="entry name" value="Dimeric_a/b-barrel"/>
</dbReference>
<dbReference type="SUPFAM" id="SSF46785">
    <property type="entry name" value="Winged helix' DNA-binding domain"/>
    <property type="match status" value="1"/>
</dbReference>
<dbReference type="GO" id="GO:0006355">
    <property type="term" value="P:regulation of DNA-templated transcription"/>
    <property type="evidence" value="ECO:0007669"/>
    <property type="project" value="UniProtKB-ARBA"/>
</dbReference>
<dbReference type="Gene3D" id="1.10.10.10">
    <property type="entry name" value="Winged helix-like DNA-binding domain superfamily/Winged helix DNA-binding domain"/>
    <property type="match status" value="1"/>
</dbReference>
<dbReference type="Pfam" id="PF01037">
    <property type="entry name" value="AsnC_trans_reg"/>
    <property type="match status" value="1"/>
</dbReference>
<dbReference type="Proteomes" id="UP000247480">
    <property type="component" value="Unassembled WGS sequence"/>
</dbReference>
<reference evidence="5 6" key="1">
    <citation type="submission" date="2018-04" db="EMBL/GenBank/DDBJ databases">
        <title>Draft genome sequence of Pseudomonas syringae pv. actinidiae biovar 1 strains isolated from kiwifruit in Kagawa prefecture.</title>
        <authorList>
            <person name="Tabuchi M."/>
            <person name="Saito M."/>
            <person name="Fujiwara S."/>
            <person name="Sasa N."/>
            <person name="Akimitsu K."/>
            <person name="Gomi K."/>
            <person name="Konishi-Sugita S."/>
            <person name="Hamano K."/>
            <person name="Kataoka I."/>
        </authorList>
    </citation>
    <scope>NUCLEOTIDE SEQUENCE [LARGE SCALE GENOMIC DNA]</scope>
    <source>
        <strain evidence="5 6">MAFF212206</strain>
    </source>
</reference>
<protein>
    <submittedName>
        <fullName evidence="5">DNA-binding transcriptional regulator</fullName>
    </submittedName>
</protein>
<dbReference type="PANTHER" id="PTHR30154:SF17">
    <property type="entry name" value="DNA-BINDING TRANSCRIPTIONAL ACTIVATOR DECR"/>
    <property type="match status" value="1"/>
</dbReference>
<organism evidence="5 6">
    <name type="scientific">Pseudomonas syringae pv. actinidiae</name>
    <dbReference type="NCBI Taxonomy" id="103796"/>
    <lineage>
        <taxon>Bacteria</taxon>
        <taxon>Pseudomonadati</taxon>
        <taxon>Pseudomonadota</taxon>
        <taxon>Gammaproteobacteria</taxon>
        <taxon>Pseudomonadales</taxon>
        <taxon>Pseudomonadaceae</taxon>
        <taxon>Pseudomonas</taxon>
        <taxon>Pseudomonas syringae</taxon>
    </lineage>
</organism>
<dbReference type="SMART" id="SM00344">
    <property type="entry name" value="HTH_ASNC"/>
    <property type="match status" value="1"/>
</dbReference>
<dbReference type="InterPro" id="IPR036390">
    <property type="entry name" value="WH_DNA-bd_sf"/>
</dbReference>
<dbReference type="InterPro" id="IPR019887">
    <property type="entry name" value="Tscrpt_reg_AsnC/Lrp_C"/>
</dbReference>
<keyword evidence="1" id="KW-0805">Transcription regulation</keyword>
<dbReference type="AlphaFoldDB" id="A0A2V0QLE4"/>
<dbReference type="PRINTS" id="PR00033">
    <property type="entry name" value="HTHASNC"/>
</dbReference>
<evidence type="ECO:0000313" key="5">
    <source>
        <dbReference type="EMBL" id="GBH13946.1"/>
    </source>
</evidence>
<feature type="domain" description="HTH asnC-type" evidence="4">
    <location>
        <begin position="41"/>
        <end position="102"/>
    </location>
</feature>
<dbReference type="Gene3D" id="3.30.70.920">
    <property type="match status" value="1"/>
</dbReference>
<evidence type="ECO:0000256" key="2">
    <source>
        <dbReference type="ARBA" id="ARBA00023125"/>
    </source>
</evidence>
<gene>
    <name evidence="5" type="ORF">KPSA1_07441</name>
</gene>
<proteinExistence type="predicted"/>
<dbReference type="Pfam" id="PF13412">
    <property type="entry name" value="HTH_24"/>
    <property type="match status" value="1"/>
</dbReference>
<dbReference type="InterPro" id="IPR019888">
    <property type="entry name" value="Tscrpt_reg_AsnC-like"/>
</dbReference>
<dbReference type="PANTHER" id="PTHR30154">
    <property type="entry name" value="LEUCINE-RESPONSIVE REGULATORY PROTEIN"/>
    <property type="match status" value="1"/>
</dbReference>
<dbReference type="CDD" id="cd00090">
    <property type="entry name" value="HTH_ARSR"/>
    <property type="match status" value="1"/>
</dbReference>
<evidence type="ECO:0000256" key="1">
    <source>
        <dbReference type="ARBA" id="ARBA00023015"/>
    </source>
</evidence>